<dbReference type="Proteomes" id="UP001341245">
    <property type="component" value="Unassembled WGS sequence"/>
</dbReference>
<feature type="compositionally biased region" description="Polar residues" evidence="1">
    <location>
        <begin position="295"/>
        <end position="306"/>
    </location>
</feature>
<evidence type="ECO:0000259" key="2">
    <source>
        <dbReference type="Pfam" id="PF25909"/>
    </source>
</evidence>
<gene>
    <name evidence="3" type="ORF">QM012_004346</name>
</gene>
<name>A0ABR0TSY1_AURPU</name>
<feature type="compositionally biased region" description="Polar residues" evidence="1">
    <location>
        <begin position="508"/>
        <end position="525"/>
    </location>
</feature>
<feature type="domain" description="AHC1-like C2H2 zinc-finger" evidence="2">
    <location>
        <begin position="316"/>
        <end position="374"/>
    </location>
</feature>
<evidence type="ECO:0000256" key="1">
    <source>
        <dbReference type="SAM" id="MobiDB-lite"/>
    </source>
</evidence>
<reference evidence="3 4" key="1">
    <citation type="submission" date="2023-11" db="EMBL/GenBank/DDBJ databases">
        <title>Draft genome sequence and annotation of the polyextremotolerant black yeast-like fungus Aureobasidium pullulans NRRL 62042.</title>
        <authorList>
            <person name="Dielentheis-Frenken M.R.E."/>
            <person name="Wibberg D."/>
            <person name="Blank L.M."/>
            <person name="Tiso T."/>
        </authorList>
    </citation>
    <scope>NUCLEOTIDE SEQUENCE [LARGE SCALE GENOMIC DNA]</scope>
    <source>
        <strain evidence="3 4">NRRL 62042</strain>
    </source>
</reference>
<feature type="region of interest" description="Disordered" evidence="1">
    <location>
        <begin position="1"/>
        <end position="29"/>
    </location>
</feature>
<feature type="region of interest" description="Disordered" evidence="1">
    <location>
        <begin position="267"/>
        <end position="310"/>
    </location>
</feature>
<sequence length="663" mass="71693">MQSIFRLPWCTDPSGDDKPEKAMFPKMRQPPVVDMSLLSKLKRKRASSPSFDALPVFENPKRLKLSGADYDSSLPGKWQSDSAVDVKMPEPILHDSANDVKQVSTANAPLLTPDVSFAASCAVKATTPTLSADLKQPLETNDKPGTMDGLKLQDVLEHQFNLEILLKHRELRLIEQELAKCQTALEQLRRCEVIPYPGATGLSELISSGTGPALKVQPGFTQPQAPSPWGVTDGPYTRHYARWLLNDPTFDSLPFSQVMPAQDSYALQPEGRSTRNSGAGIGKTGRSRSMRDSFGNLSQALPNYPSQPRGKQGPLVIRRLADNLFVKLICNNCQRGDFSSVQGFLNHCRIAHKVDYKSHEAAALDCGKPLEDDEAHLIPQGAPVAAPGASKPQQAPKPAVSQPIPAPPAGFVHPLNAQVLPRYTWKRQANEARASISQSRNRRVVGKNTAPSAAAASFHATPLVGSSFAPYLSARFAKQGLGGDLQHATTQAREKIDLGPEPTEDEQSTLPSSETPKSHGSSAINLSRPLDKLAHEGSQGHKGWYAPISRPRPAPIMARHGSTEMMDSPPTLSPHAVDSNPGLVSDHEDDDAASDLDDVHSERHGSLDAVSGLGALRNRTCGDEMDVDLEIDVNDEADGHSVLIRPRSLGLQMRSSGSPSRAK</sequence>
<dbReference type="InterPro" id="IPR058706">
    <property type="entry name" value="zf-C2H2_AHC1-like"/>
</dbReference>
<comment type="caution">
    <text evidence="3">The sequence shown here is derived from an EMBL/GenBank/DDBJ whole genome shotgun (WGS) entry which is preliminary data.</text>
</comment>
<evidence type="ECO:0000313" key="4">
    <source>
        <dbReference type="Proteomes" id="UP001341245"/>
    </source>
</evidence>
<protein>
    <recommendedName>
        <fullName evidence="2">AHC1-like C2H2 zinc-finger domain-containing protein</fullName>
    </recommendedName>
</protein>
<feature type="region of interest" description="Disordered" evidence="1">
    <location>
        <begin position="381"/>
        <end position="408"/>
    </location>
</feature>
<dbReference type="EMBL" id="JASGXD010000002">
    <property type="protein sequence ID" value="KAK6007532.1"/>
    <property type="molecule type" value="Genomic_DNA"/>
</dbReference>
<accession>A0ABR0TSY1</accession>
<dbReference type="Pfam" id="PF25909">
    <property type="entry name" value="zf-C2H2_AHC1"/>
    <property type="match status" value="1"/>
</dbReference>
<evidence type="ECO:0000313" key="3">
    <source>
        <dbReference type="EMBL" id="KAK6007532.1"/>
    </source>
</evidence>
<feature type="region of interest" description="Disordered" evidence="1">
    <location>
        <begin position="495"/>
        <end position="604"/>
    </location>
</feature>
<feature type="region of interest" description="Disordered" evidence="1">
    <location>
        <begin position="433"/>
        <end position="454"/>
    </location>
</feature>
<organism evidence="3 4">
    <name type="scientific">Aureobasidium pullulans</name>
    <name type="common">Black yeast</name>
    <name type="synonym">Pullularia pullulans</name>
    <dbReference type="NCBI Taxonomy" id="5580"/>
    <lineage>
        <taxon>Eukaryota</taxon>
        <taxon>Fungi</taxon>
        <taxon>Dikarya</taxon>
        <taxon>Ascomycota</taxon>
        <taxon>Pezizomycotina</taxon>
        <taxon>Dothideomycetes</taxon>
        <taxon>Dothideomycetidae</taxon>
        <taxon>Dothideales</taxon>
        <taxon>Saccotheciaceae</taxon>
        <taxon>Aureobasidium</taxon>
    </lineage>
</organism>
<feature type="compositionally biased region" description="Acidic residues" evidence="1">
    <location>
        <begin position="587"/>
        <end position="596"/>
    </location>
</feature>
<keyword evidence="4" id="KW-1185">Reference proteome</keyword>
<proteinExistence type="predicted"/>
<feature type="compositionally biased region" description="Basic and acidic residues" evidence="1">
    <location>
        <begin position="529"/>
        <end position="539"/>
    </location>
</feature>